<feature type="domain" description="MmgE/PrpD C-terminal" evidence="2">
    <location>
        <begin position="55"/>
        <end position="150"/>
    </location>
</feature>
<dbReference type="EMBL" id="QZCG01000009">
    <property type="protein sequence ID" value="RJE84161.1"/>
    <property type="molecule type" value="Genomic_DNA"/>
</dbReference>
<dbReference type="Gene3D" id="3.30.1330.120">
    <property type="entry name" value="2-methylcitrate dehydratase PrpD"/>
    <property type="match status" value="1"/>
</dbReference>
<dbReference type="InterPro" id="IPR042188">
    <property type="entry name" value="MmgE/PrpD_sf_2"/>
</dbReference>
<dbReference type="Pfam" id="PF19305">
    <property type="entry name" value="MmgE_PrpD_C"/>
    <property type="match status" value="1"/>
</dbReference>
<comment type="similarity">
    <text evidence="1">Belongs to the PrpD family.</text>
</comment>
<dbReference type="Proteomes" id="UP000284202">
    <property type="component" value="Unassembled WGS sequence"/>
</dbReference>
<evidence type="ECO:0000313" key="4">
    <source>
        <dbReference type="Proteomes" id="UP000284202"/>
    </source>
</evidence>
<dbReference type="PANTHER" id="PTHR16943">
    <property type="entry name" value="2-METHYLCITRATE DEHYDRATASE-RELATED"/>
    <property type="match status" value="1"/>
</dbReference>
<protein>
    <recommendedName>
        <fullName evidence="2">MmgE/PrpD C-terminal domain-containing protein</fullName>
    </recommendedName>
</protein>
<dbReference type="Gene3D" id="1.10.4100.10">
    <property type="entry name" value="2-methylcitrate dehydratase PrpD"/>
    <property type="match status" value="1"/>
</dbReference>
<dbReference type="InterPro" id="IPR042183">
    <property type="entry name" value="MmgE/PrpD_sf_1"/>
</dbReference>
<dbReference type="InterPro" id="IPR005656">
    <property type="entry name" value="MmgE_PrpD"/>
</dbReference>
<dbReference type="AlphaFoldDB" id="A0A418ST65"/>
<evidence type="ECO:0000313" key="3">
    <source>
        <dbReference type="EMBL" id="RJE84161.1"/>
    </source>
</evidence>
<gene>
    <name evidence="3" type="ORF">D3P04_14235</name>
</gene>
<proteinExistence type="inferred from homology"/>
<reference evidence="4" key="1">
    <citation type="submission" date="2018-09" db="EMBL/GenBank/DDBJ databases">
        <title>Acidovorax cavernicola nov. sp. isolated from Gruta de las Maravillas (Aracena, Spain).</title>
        <authorList>
            <person name="Jurado V."/>
            <person name="Gutierrez-Patricio S."/>
            <person name="Gonzalez-Pimentel J.L."/>
            <person name="Miller A.Z."/>
            <person name="Laiz L."/>
            <person name="Saiz-Jimenez C."/>
        </authorList>
    </citation>
    <scope>NUCLEOTIDE SEQUENCE [LARGE SCALE GENOMIC DNA]</scope>
    <source>
        <strain evidence="4">1011MAR3C25</strain>
    </source>
</reference>
<sequence length="226" mass="25221">MTAAALSRRRFEGPLTVLEGRFGLLDAYCDHSDPSLLTRDLGEKWEIRQTCFKRYAAHITVHGPAEALREIAAQHRLKPQGITGISLEMSDKVLSHHNIPQPEDIMSAQYSVPFMTAAALHVDLDDPRSVTEDLLHDPHIRKCSETIDIRGNGEKKGWGFKLKLLLQDGNIIERAGDGFSGASIKEAVPDWLDSKFGLMVADVPERYIWEEKLIEISGPIDAVRSP</sequence>
<name>A0A418ST65_9RHOB</name>
<evidence type="ECO:0000256" key="1">
    <source>
        <dbReference type="ARBA" id="ARBA00006174"/>
    </source>
</evidence>
<dbReference type="SUPFAM" id="SSF103378">
    <property type="entry name" value="2-methylcitrate dehydratase PrpD"/>
    <property type="match status" value="1"/>
</dbReference>
<dbReference type="GO" id="GO:0016829">
    <property type="term" value="F:lyase activity"/>
    <property type="evidence" value="ECO:0007669"/>
    <property type="project" value="InterPro"/>
</dbReference>
<dbReference type="PANTHER" id="PTHR16943:SF8">
    <property type="entry name" value="2-METHYLCITRATE DEHYDRATASE"/>
    <property type="match status" value="1"/>
</dbReference>
<accession>A0A418ST65</accession>
<organism evidence="3 4">
    <name type="scientific">Paracoccus onubensis</name>
    <dbReference type="NCBI Taxonomy" id="1675788"/>
    <lineage>
        <taxon>Bacteria</taxon>
        <taxon>Pseudomonadati</taxon>
        <taxon>Pseudomonadota</taxon>
        <taxon>Alphaproteobacteria</taxon>
        <taxon>Rhodobacterales</taxon>
        <taxon>Paracoccaceae</taxon>
        <taxon>Paracoccus</taxon>
    </lineage>
</organism>
<comment type="caution">
    <text evidence="3">The sequence shown here is derived from an EMBL/GenBank/DDBJ whole genome shotgun (WGS) entry which is preliminary data.</text>
</comment>
<dbReference type="InterPro" id="IPR045337">
    <property type="entry name" value="MmgE_PrpD_C"/>
</dbReference>
<evidence type="ECO:0000259" key="2">
    <source>
        <dbReference type="Pfam" id="PF19305"/>
    </source>
</evidence>
<keyword evidence="4" id="KW-1185">Reference proteome</keyword>
<dbReference type="OrthoDB" id="9795089at2"/>
<dbReference type="InterPro" id="IPR036148">
    <property type="entry name" value="MmgE/PrpD_sf"/>
</dbReference>